<evidence type="ECO:0000259" key="1">
    <source>
        <dbReference type="Pfam" id="PF04015"/>
    </source>
</evidence>
<name>A0A7K3NL11_9BACT</name>
<dbReference type="AlphaFoldDB" id="A0A7K3NL11"/>
<keyword evidence="3" id="KW-1185">Reference proteome</keyword>
<dbReference type="InterPro" id="IPR007160">
    <property type="entry name" value="DUF362"/>
</dbReference>
<dbReference type="Pfam" id="PF04015">
    <property type="entry name" value="DUF362"/>
    <property type="match status" value="1"/>
</dbReference>
<sequence length="306" mass="32719">MTIPVYFSRRPDYEPSRLERTVAELLPAAGFRPAPGTHVLVKPNLVAPRRTHLSCTHPAVVRAACIYLLACGARVTVGDSPAFGTARAVARICGLPRALADLPVRLVNFTRARPVPLSFGGTIGVASQALEADSILSVPRLKVHDQMGLTCAVKNTFGCVAGSRKALAHQIHGERGNRFPRLILDVMAALPPLFHLVDGITAMHRAGPIGGDPFELGLLAASDQAVALDTALCTLTGMPPELVPLWREALACGMPGSRPEDISYPLLSPEDFDAAGFLAPAALSPVAFRPWRFVTGRVKSLFARFR</sequence>
<comment type="caution">
    <text evidence="2">The sequence shown here is derived from an EMBL/GenBank/DDBJ whole genome shotgun (WGS) entry which is preliminary data.</text>
</comment>
<evidence type="ECO:0000313" key="2">
    <source>
        <dbReference type="EMBL" id="NDY56884.1"/>
    </source>
</evidence>
<proteinExistence type="predicted"/>
<feature type="domain" description="DUF362" evidence="1">
    <location>
        <begin position="39"/>
        <end position="233"/>
    </location>
</feature>
<evidence type="ECO:0000313" key="3">
    <source>
        <dbReference type="Proteomes" id="UP000469724"/>
    </source>
</evidence>
<dbReference type="RefSeq" id="WP_163301928.1">
    <property type="nucleotide sequence ID" value="NZ_JAAGRQ010000030.1"/>
</dbReference>
<dbReference type="EMBL" id="JAAGRQ010000030">
    <property type="protein sequence ID" value="NDY56884.1"/>
    <property type="molecule type" value="Genomic_DNA"/>
</dbReference>
<protein>
    <submittedName>
        <fullName evidence="2">DUF362 domain-containing protein</fullName>
    </submittedName>
</protein>
<organism evidence="2 3">
    <name type="scientific">Desulfolutivibrio sulfodismutans</name>
    <dbReference type="NCBI Taxonomy" id="63561"/>
    <lineage>
        <taxon>Bacteria</taxon>
        <taxon>Pseudomonadati</taxon>
        <taxon>Thermodesulfobacteriota</taxon>
        <taxon>Desulfovibrionia</taxon>
        <taxon>Desulfovibrionales</taxon>
        <taxon>Desulfovibrionaceae</taxon>
        <taxon>Desulfolutivibrio</taxon>
    </lineage>
</organism>
<reference evidence="2 3" key="1">
    <citation type="submission" date="2020-02" db="EMBL/GenBank/DDBJ databases">
        <title>Comparative genomics of sulfur disproportionating microorganisms.</title>
        <authorList>
            <person name="Ward L.M."/>
            <person name="Bertran E."/>
            <person name="Johnston D.T."/>
        </authorList>
    </citation>
    <scope>NUCLEOTIDE SEQUENCE [LARGE SCALE GENOMIC DNA]</scope>
    <source>
        <strain evidence="2 3">DSM 3696</strain>
    </source>
</reference>
<accession>A0A7K3NL11</accession>
<dbReference type="Proteomes" id="UP000469724">
    <property type="component" value="Unassembled WGS sequence"/>
</dbReference>
<gene>
    <name evidence="2" type="ORF">G3N56_09035</name>
</gene>